<dbReference type="Proteomes" id="UP000245884">
    <property type="component" value="Unassembled WGS sequence"/>
</dbReference>
<evidence type="ECO:0000256" key="2">
    <source>
        <dbReference type="ARBA" id="ARBA00022801"/>
    </source>
</evidence>
<name>A0A316V115_9BASI</name>
<evidence type="ECO:0000256" key="3">
    <source>
        <dbReference type="SAM" id="SignalP"/>
    </source>
</evidence>
<evidence type="ECO:0000313" key="6">
    <source>
        <dbReference type="Proteomes" id="UP000245884"/>
    </source>
</evidence>
<dbReference type="SUPFAM" id="SSF53474">
    <property type="entry name" value="alpha/beta-Hydrolases"/>
    <property type="match status" value="1"/>
</dbReference>
<keyword evidence="3" id="KW-0732">Signal</keyword>
<keyword evidence="2 5" id="KW-0378">Hydrolase</keyword>
<feature type="chain" id="PRO_5016367652" evidence="3">
    <location>
        <begin position="19"/>
        <end position="709"/>
    </location>
</feature>
<feature type="signal peptide" evidence="3">
    <location>
        <begin position="1"/>
        <end position="18"/>
    </location>
</feature>
<dbReference type="GO" id="GO:0016787">
    <property type="term" value="F:hydrolase activity"/>
    <property type="evidence" value="ECO:0007669"/>
    <property type="project" value="UniProtKB-KW"/>
</dbReference>
<evidence type="ECO:0000259" key="4">
    <source>
        <dbReference type="Pfam" id="PF00135"/>
    </source>
</evidence>
<dbReference type="InterPro" id="IPR029058">
    <property type="entry name" value="AB_hydrolase_fold"/>
</dbReference>
<dbReference type="InterPro" id="IPR019826">
    <property type="entry name" value="Carboxylesterase_B_AS"/>
</dbReference>
<evidence type="ECO:0000313" key="5">
    <source>
        <dbReference type="EMBL" id="PWN29863.1"/>
    </source>
</evidence>
<dbReference type="Gene3D" id="3.40.50.1820">
    <property type="entry name" value="alpha/beta hydrolase"/>
    <property type="match status" value="1"/>
</dbReference>
<gene>
    <name evidence="5" type="ORF">BDZ90DRAFT_278109</name>
</gene>
<keyword evidence="6" id="KW-1185">Reference proteome</keyword>
<dbReference type="Pfam" id="PF00135">
    <property type="entry name" value="COesterase"/>
    <property type="match status" value="1"/>
</dbReference>
<dbReference type="AlphaFoldDB" id="A0A316V115"/>
<reference evidence="5 6" key="1">
    <citation type="journal article" date="2018" name="Mol. Biol. Evol.">
        <title>Broad Genomic Sampling Reveals a Smut Pathogenic Ancestry of the Fungal Clade Ustilaginomycotina.</title>
        <authorList>
            <person name="Kijpornyongpan T."/>
            <person name="Mondo S.J."/>
            <person name="Barry K."/>
            <person name="Sandor L."/>
            <person name="Lee J."/>
            <person name="Lipzen A."/>
            <person name="Pangilinan J."/>
            <person name="LaButti K."/>
            <person name="Hainaut M."/>
            <person name="Henrissat B."/>
            <person name="Grigoriev I.V."/>
            <person name="Spatafora J.W."/>
            <person name="Aime M.C."/>
        </authorList>
    </citation>
    <scope>NUCLEOTIDE SEQUENCE [LARGE SCALE GENOMIC DNA]</scope>
    <source>
        <strain evidence="5 6">MCA 5214</strain>
    </source>
</reference>
<dbReference type="RefSeq" id="XP_025364475.1">
    <property type="nucleotide sequence ID" value="XM_025509063.1"/>
</dbReference>
<evidence type="ECO:0000256" key="1">
    <source>
        <dbReference type="ARBA" id="ARBA00005964"/>
    </source>
</evidence>
<accession>A0A316V115</accession>
<dbReference type="EMBL" id="KZ819663">
    <property type="protein sequence ID" value="PWN29863.1"/>
    <property type="molecule type" value="Genomic_DNA"/>
</dbReference>
<dbReference type="OrthoDB" id="408631at2759"/>
<organism evidence="5 6">
    <name type="scientific">Jaminaea rosea</name>
    <dbReference type="NCBI Taxonomy" id="1569628"/>
    <lineage>
        <taxon>Eukaryota</taxon>
        <taxon>Fungi</taxon>
        <taxon>Dikarya</taxon>
        <taxon>Basidiomycota</taxon>
        <taxon>Ustilaginomycotina</taxon>
        <taxon>Exobasidiomycetes</taxon>
        <taxon>Microstromatales</taxon>
        <taxon>Microstromatales incertae sedis</taxon>
        <taxon>Jaminaea</taxon>
    </lineage>
</organism>
<feature type="domain" description="Carboxylesterase type B" evidence="4">
    <location>
        <begin position="150"/>
        <end position="701"/>
    </location>
</feature>
<protein>
    <submittedName>
        <fullName evidence="5">Alpha/beta-hydrolase</fullName>
    </submittedName>
</protein>
<dbReference type="STRING" id="1569628.A0A316V115"/>
<proteinExistence type="inferred from homology"/>
<dbReference type="InterPro" id="IPR002018">
    <property type="entry name" value="CarbesteraseB"/>
</dbReference>
<dbReference type="PROSITE" id="PS00122">
    <property type="entry name" value="CARBOXYLESTERASE_B_1"/>
    <property type="match status" value="1"/>
</dbReference>
<dbReference type="PANTHER" id="PTHR43142">
    <property type="entry name" value="CARBOXYLIC ESTER HYDROLASE"/>
    <property type="match status" value="1"/>
</dbReference>
<sequence>MHRRIILVIGLAAGRALASPTVTLLYVNSLDYRTDAQSQSALLLSSPASQGFTAVEAQSSCAAYHENLLTGDSLGLDLPALLNYTASQHDVAQSEAIWLGESTTVEINGGKIQKSSVHPSTAAKLRHALCTQNDPSTRVNASVRTPTNTVVVQGNLTSWRGYRNKKSFRFLGILYSNDPKRFEYATVRAPALEAIDATYYGKPCAQYGVPGNESTEACNFLNLYTPSLPGNSSSSPKSRLRPILVFIHGGAFLSGSAGSSRDGLVDGGNLASRGDVVVITLQYRLGSLGWLAIPGDEGLEGDEALNGNYGFSDVLAALEWVRDNAAYFGGDASKVTVWGQSAGASIVSALLRAPKAKGLFRSAILSSLPGGYNQATHYSQFVPISRSYDLAGRETVRASGCLRKKAQETVQCLRRLPAYNLTDAVPRSLPHTLYPRYIVVNDLVPSATLDQESVVSPVPLLLGVTAEDGAPFIRYNFSGSTRETAIRAVLDTRIAQEENIVLEGSGEGDSAQNYTADVLARTDLFPLGTSHPPNATLNAFNLSATINTDLLFRCYGQKIAHWSSWPGSWFYQFERSFQRDFNVNRPTCGPVGDPGSSAYLRCHGGELPFLFGNFPDAGIAFRDTSNDLDFVRLAIDVWTSFARTSNPTPSVEYLRTRGYASTLRAFDRSGEWGMANKGRGKVMRLDVQPKVGEMVRREQCETLGLGIDA</sequence>
<dbReference type="PANTHER" id="PTHR43142:SF3">
    <property type="entry name" value="PUTATIVE (AFU_ORTHOLOGUE AFUA_3G09070)-RELATED"/>
    <property type="match status" value="1"/>
</dbReference>
<comment type="similarity">
    <text evidence="1">Belongs to the type-B carboxylesterase/lipase family.</text>
</comment>
<dbReference type="GeneID" id="37030886"/>